<dbReference type="OrthoDB" id="10057301at2759"/>
<dbReference type="EMBL" id="CAJOBC010008931">
    <property type="protein sequence ID" value="CAF3974721.1"/>
    <property type="molecule type" value="Genomic_DNA"/>
</dbReference>
<dbReference type="Proteomes" id="UP000681722">
    <property type="component" value="Unassembled WGS sequence"/>
</dbReference>
<comment type="caution">
    <text evidence="2">The sequence shown here is derived from an EMBL/GenBank/DDBJ whole genome shotgun (WGS) entry which is preliminary data.</text>
</comment>
<gene>
    <name evidence="2" type="ORF">GPM918_LOCUS24195</name>
    <name evidence="3" type="ORF">SRO942_LOCUS24194</name>
</gene>
<proteinExistence type="predicted"/>
<feature type="region of interest" description="Disordered" evidence="1">
    <location>
        <begin position="155"/>
        <end position="177"/>
    </location>
</feature>
<keyword evidence="4" id="KW-1185">Reference proteome</keyword>
<feature type="region of interest" description="Disordered" evidence="1">
    <location>
        <begin position="1"/>
        <end position="21"/>
    </location>
</feature>
<protein>
    <submittedName>
        <fullName evidence="2">Uncharacterized protein</fullName>
    </submittedName>
</protein>
<feature type="compositionally biased region" description="Low complexity" evidence="1">
    <location>
        <begin position="168"/>
        <end position="177"/>
    </location>
</feature>
<sequence>MASSNPQPTKWTNTNIEQQSHKQGQNLETFALLWLDQNVNKNKDNLETQTQLRRSINCLLTFESGNECEEYIRERKDEKIVLIVSGRLGREIVPRVHDLPQLSAIYVYCMDKITNERWAKSYNKFQPLRLAETKVSDLQNPEGCPRKKSLASALRGVSGQSGTGGIRSSVQSSSRTTASTEAAHRKFLVKTLNLWYKRNKHLLEVDDPNIAIGIKNGLEYLMNILKHKNQQRTEMLGHKPLDYTLNNIYLFSSQGRETTFRNSRAMSAMFLSQIKPDDIFFPIPHKYSKEPFNLTNNNNFSNLTLNDIEITIRNTFKTVKTFIN</sequence>
<evidence type="ECO:0000313" key="3">
    <source>
        <dbReference type="EMBL" id="CAF3974721.1"/>
    </source>
</evidence>
<dbReference type="EMBL" id="CAJNOQ010008930">
    <property type="protein sequence ID" value="CAF1210703.1"/>
    <property type="molecule type" value="Genomic_DNA"/>
</dbReference>
<evidence type="ECO:0000313" key="2">
    <source>
        <dbReference type="EMBL" id="CAF1210703.1"/>
    </source>
</evidence>
<name>A0A814WYP7_9BILA</name>
<dbReference type="AlphaFoldDB" id="A0A814WYP7"/>
<dbReference type="Proteomes" id="UP000663829">
    <property type="component" value="Unassembled WGS sequence"/>
</dbReference>
<evidence type="ECO:0000313" key="4">
    <source>
        <dbReference type="Proteomes" id="UP000663829"/>
    </source>
</evidence>
<evidence type="ECO:0000256" key="1">
    <source>
        <dbReference type="SAM" id="MobiDB-lite"/>
    </source>
</evidence>
<organism evidence="2 4">
    <name type="scientific">Didymodactylos carnosus</name>
    <dbReference type="NCBI Taxonomy" id="1234261"/>
    <lineage>
        <taxon>Eukaryota</taxon>
        <taxon>Metazoa</taxon>
        <taxon>Spiralia</taxon>
        <taxon>Gnathifera</taxon>
        <taxon>Rotifera</taxon>
        <taxon>Eurotatoria</taxon>
        <taxon>Bdelloidea</taxon>
        <taxon>Philodinida</taxon>
        <taxon>Philodinidae</taxon>
        <taxon>Didymodactylos</taxon>
    </lineage>
</organism>
<reference evidence="2" key="1">
    <citation type="submission" date="2021-02" db="EMBL/GenBank/DDBJ databases">
        <authorList>
            <person name="Nowell W R."/>
        </authorList>
    </citation>
    <scope>NUCLEOTIDE SEQUENCE</scope>
</reference>
<accession>A0A814WYP7</accession>